<dbReference type="InterPro" id="IPR036055">
    <property type="entry name" value="LDL_receptor-like_sf"/>
</dbReference>
<evidence type="ECO:0000256" key="10">
    <source>
        <dbReference type="ARBA" id="ARBA00023157"/>
    </source>
</evidence>
<evidence type="ECO:0000256" key="14">
    <source>
        <dbReference type="PROSITE-ProRule" id="PRU00124"/>
    </source>
</evidence>
<keyword evidence="2" id="KW-1003">Cell membrane</keyword>
<dbReference type="Pfam" id="PF00057">
    <property type="entry name" value="Ldl_recept_a"/>
    <property type="match status" value="1"/>
</dbReference>
<dbReference type="OrthoDB" id="6022531at2759"/>
<dbReference type="SMART" id="SM00192">
    <property type="entry name" value="LDLa"/>
    <property type="match status" value="1"/>
</dbReference>
<feature type="transmembrane region" description="Helical" evidence="17">
    <location>
        <begin position="536"/>
        <end position="558"/>
    </location>
</feature>
<sequence length="847" mass="95833">METSEKVQDGQKLEMAPGKESAPKPRFLGISRTSRDSKCSQQDRFRDPVWSVPSITRRLQTKQCKAIILCIVMGLVLLLALVFILVTVTANQVPLADHEGSIQAGPAQTEYEELSGDPSEFTCPRGEFQCGNMTRCVAQKFQCNGEDDCGNNADETECEHDEGWIKNFDKQVPVSVQPERRISQECGLYGFPEVCKCYETTNLRCLQGNLTEVPQDVSNNLTHLNLNGNMLKNLEDGAFGRYTKLRYLNLMGNGIRELPRDVFRGLMDLDKLFLSSNKISSLKPGTFRFLRNLTWLFLNDNEIEVLDEEVFQGLETVYWLMLQENRIRNLKRGISFRDLPALMWLDISDSPLNHLSPDNFSLSGNPPLSILTMNNCNISTIHGDTLQQFRDLSTLHLSENKIQHFPSGLFRNMINLTDLAIANNLATSLPEDLFDDLVSLDVLNLGGLVIKNISTRMFKGLTNLQHIEFSKFAYCRYAAHVRTCKPKSDGISSFRNLLKDGILRVSVWTIALLCFVGNVGVLVSRCLMKAENRIHSLVVMNLCTADFCMSIYLFIIGYHDAKFRNQFNTFALEWMQSSTCKFAGFLAMFSSEVSVFMLTFISLERFICIVYPYRLHRLTSREAIVIMTIIWFLGALVAWVPLVNVGYFVDFYGSNGVCFPLHIHDPWLQGWEYSAFIFLGLNASCFTAIAISYTAMFISIQQTRKATTHIGRRGDMNYAKRFFFVVLTDALCWLPIAILKILSLCSYQIPATLYGWIVIFVLPINSALNPILYTLSTTSFSQWFHKHIKRRKGKSSNGSVGSKNEFSCSRGRIGSATDEPTEYSSVPKRSYDSDSSPVAEEKQCSTV</sequence>
<evidence type="ECO:0000256" key="16">
    <source>
        <dbReference type="SAM" id="MobiDB-lite"/>
    </source>
</evidence>
<dbReference type="PROSITE" id="PS50068">
    <property type="entry name" value="LDLRA_2"/>
    <property type="match status" value="1"/>
</dbReference>
<feature type="compositionally biased region" description="Basic and acidic residues" evidence="16">
    <location>
        <begin position="33"/>
        <end position="42"/>
    </location>
</feature>
<dbReference type="PANTHER" id="PTHR24372:SF80">
    <property type="entry name" value="FI21465P1-RELATED"/>
    <property type="match status" value="1"/>
</dbReference>
<dbReference type="Proteomes" id="UP000694845">
    <property type="component" value="Unplaced"/>
</dbReference>
<keyword evidence="4 15" id="KW-0812">Transmembrane</keyword>
<dbReference type="InterPro" id="IPR023415">
    <property type="entry name" value="LDLR_class-A_CS"/>
</dbReference>
<evidence type="ECO:0000313" key="20">
    <source>
        <dbReference type="RefSeq" id="XP_022084824.1"/>
    </source>
</evidence>
<keyword evidence="19" id="KW-1185">Reference proteome</keyword>
<comment type="caution">
    <text evidence="14">Lacks conserved residue(s) required for the propagation of feature annotation.</text>
</comment>
<feature type="disulfide bond" evidence="14">
    <location>
        <begin position="143"/>
        <end position="158"/>
    </location>
</feature>
<feature type="compositionally biased region" description="Low complexity" evidence="16">
    <location>
        <begin position="795"/>
        <end position="804"/>
    </location>
</feature>
<dbReference type="SMART" id="SM00369">
    <property type="entry name" value="LRR_TYP"/>
    <property type="match status" value="9"/>
</dbReference>
<dbReference type="Gene3D" id="3.80.10.10">
    <property type="entry name" value="Ribonuclease Inhibitor"/>
    <property type="match status" value="2"/>
</dbReference>
<dbReference type="FunFam" id="3.80.10.10:FF:000770">
    <property type="entry name" value="Uncharacterized protein"/>
    <property type="match status" value="1"/>
</dbReference>
<keyword evidence="11 15" id="KW-0675">Receptor</keyword>
<dbReference type="PROSITE" id="PS01209">
    <property type="entry name" value="LDLRA_1"/>
    <property type="match status" value="1"/>
</dbReference>
<evidence type="ECO:0000256" key="5">
    <source>
        <dbReference type="ARBA" id="ARBA00022729"/>
    </source>
</evidence>
<feature type="transmembrane region" description="Helical" evidence="17">
    <location>
        <begin position="623"/>
        <end position="642"/>
    </location>
</feature>
<protein>
    <submittedName>
        <fullName evidence="20 21">Relaxin receptor 2-like isoform X1</fullName>
    </submittedName>
</protein>
<dbReference type="PROSITE" id="PS50262">
    <property type="entry name" value="G_PROTEIN_RECEP_F1_2"/>
    <property type="match status" value="1"/>
</dbReference>
<dbReference type="FunFam" id="1.20.1070.10:FF:000023">
    <property type="entry name" value="Relaxin family peptide receptor 1"/>
    <property type="match status" value="1"/>
</dbReference>
<dbReference type="InterPro" id="IPR001611">
    <property type="entry name" value="Leu-rich_rpt"/>
</dbReference>
<dbReference type="SUPFAM" id="SSF52058">
    <property type="entry name" value="L domain-like"/>
    <property type="match status" value="1"/>
</dbReference>
<dbReference type="InterPro" id="IPR008112">
    <property type="entry name" value="Relaxin_rcpt"/>
</dbReference>
<dbReference type="PRINTS" id="PR00237">
    <property type="entry name" value="GPCRRHODOPSN"/>
</dbReference>
<keyword evidence="8 15" id="KW-0297">G-protein coupled receptor</keyword>
<comment type="similarity">
    <text evidence="15">Belongs to the G-protein coupled receptor 1 family.</text>
</comment>
<feature type="transmembrane region" description="Helical" evidence="17">
    <location>
        <begin position="675"/>
        <end position="700"/>
    </location>
</feature>
<evidence type="ECO:0000256" key="12">
    <source>
        <dbReference type="ARBA" id="ARBA00023180"/>
    </source>
</evidence>
<dbReference type="GeneID" id="110976116"/>
<evidence type="ECO:0000256" key="2">
    <source>
        <dbReference type="ARBA" id="ARBA00022475"/>
    </source>
</evidence>
<dbReference type="SUPFAM" id="SSF81321">
    <property type="entry name" value="Family A G protein-coupled receptor-like"/>
    <property type="match status" value="1"/>
</dbReference>
<dbReference type="Pfam" id="PF13855">
    <property type="entry name" value="LRR_8"/>
    <property type="match status" value="2"/>
</dbReference>
<feature type="transmembrane region" description="Helical" evidence="17">
    <location>
        <begin position="66"/>
        <end position="86"/>
    </location>
</feature>
<keyword evidence="7 17" id="KW-1133">Transmembrane helix</keyword>
<dbReference type="CDD" id="cd00112">
    <property type="entry name" value="LDLa"/>
    <property type="match status" value="1"/>
</dbReference>
<evidence type="ECO:0000256" key="11">
    <source>
        <dbReference type="ARBA" id="ARBA00023170"/>
    </source>
</evidence>
<dbReference type="InterPro" id="IPR002172">
    <property type="entry name" value="LDrepeatLR_classA_rpt"/>
</dbReference>
<evidence type="ECO:0000313" key="21">
    <source>
        <dbReference type="RefSeq" id="XP_022084825.1"/>
    </source>
</evidence>
<dbReference type="AlphaFoldDB" id="A0A8B7XXQ8"/>
<evidence type="ECO:0000256" key="7">
    <source>
        <dbReference type="ARBA" id="ARBA00022989"/>
    </source>
</evidence>
<dbReference type="CDD" id="cd15137">
    <property type="entry name" value="7tmA_Relaxin_R"/>
    <property type="match status" value="1"/>
</dbReference>
<dbReference type="PRINTS" id="PR01739">
    <property type="entry name" value="RELAXINR"/>
</dbReference>
<dbReference type="KEGG" id="aplc:110976116"/>
<evidence type="ECO:0000256" key="17">
    <source>
        <dbReference type="SAM" id="Phobius"/>
    </source>
</evidence>
<dbReference type="PROSITE" id="PS51450">
    <property type="entry name" value="LRR"/>
    <property type="match status" value="1"/>
</dbReference>
<feature type="transmembrane region" description="Helical" evidence="17">
    <location>
        <begin position="721"/>
        <end position="742"/>
    </location>
</feature>
<dbReference type="InterPro" id="IPR000276">
    <property type="entry name" value="GPCR_Rhodpsn"/>
</dbReference>
<evidence type="ECO:0000256" key="15">
    <source>
        <dbReference type="RuleBase" id="RU000688"/>
    </source>
</evidence>
<feature type="region of interest" description="Disordered" evidence="16">
    <location>
        <begin position="1"/>
        <end position="42"/>
    </location>
</feature>
<dbReference type="Gene3D" id="1.20.1070.10">
    <property type="entry name" value="Rhodopsin 7-helix transmembrane proteins"/>
    <property type="match status" value="1"/>
</dbReference>
<dbReference type="PROSITE" id="PS00237">
    <property type="entry name" value="G_PROTEIN_RECEP_F1_1"/>
    <property type="match status" value="1"/>
</dbReference>
<dbReference type="GO" id="GO:0005886">
    <property type="term" value="C:plasma membrane"/>
    <property type="evidence" value="ECO:0007669"/>
    <property type="project" value="UniProtKB-SubCell"/>
</dbReference>
<evidence type="ECO:0000256" key="13">
    <source>
        <dbReference type="ARBA" id="ARBA00023224"/>
    </source>
</evidence>
<dbReference type="RefSeq" id="XP_022084824.1">
    <property type="nucleotide sequence ID" value="XM_022229132.1"/>
</dbReference>
<evidence type="ECO:0000259" key="18">
    <source>
        <dbReference type="PROSITE" id="PS50262"/>
    </source>
</evidence>
<feature type="transmembrane region" description="Helical" evidence="17">
    <location>
        <begin position="582"/>
        <end position="603"/>
    </location>
</feature>
<dbReference type="RefSeq" id="XP_022084825.1">
    <property type="nucleotide sequence ID" value="XM_022229133.1"/>
</dbReference>
<evidence type="ECO:0000256" key="6">
    <source>
        <dbReference type="ARBA" id="ARBA00022737"/>
    </source>
</evidence>
<dbReference type="InterPro" id="IPR032675">
    <property type="entry name" value="LRR_dom_sf"/>
</dbReference>
<dbReference type="InterPro" id="IPR017452">
    <property type="entry name" value="GPCR_Rhodpsn_7TM"/>
</dbReference>
<name>A0A8B7XXQ8_ACAPL</name>
<feature type="compositionally biased region" description="Basic and acidic residues" evidence="16">
    <location>
        <begin position="1"/>
        <end position="12"/>
    </location>
</feature>
<proteinExistence type="inferred from homology"/>
<feature type="transmembrane region" description="Helical" evidence="17">
    <location>
        <begin position="754"/>
        <end position="775"/>
    </location>
</feature>
<accession>A0A8B7XXQ8</accession>
<feature type="domain" description="G-protein coupled receptors family 1 profile" evidence="18">
    <location>
        <begin position="517"/>
        <end position="773"/>
    </location>
</feature>
<keyword evidence="12" id="KW-0325">Glycoprotein</keyword>
<dbReference type="PANTHER" id="PTHR24372">
    <property type="entry name" value="GLYCOPROTEIN HORMONE RECEPTOR"/>
    <property type="match status" value="1"/>
</dbReference>
<keyword evidence="10 14" id="KW-1015">Disulfide bond</keyword>
<evidence type="ECO:0000256" key="4">
    <source>
        <dbReference type="ARBA" id="ARBA00022692"/>
    </source>
</evidence>
<gene>
    <name evidence="20 21" type="primary">LOC110976116</name>
</gene>
<keyword evidence="13 15" id="KW-0807">Transducer</keyword>
<keyword evidence="9 17" id="KW-0472">Membrane</keyword>
<evidence type="ECO:0000256" key="1">
    <source>
        <dbReference type="ARBA" id="ARBA00004651"/>
    </source>
</evidence>
<keyword evidence="5" id="KW-0732">Signal</keyword>
<feature type="region of interest" description="Disordered" evidence="16">
    <location>
        <begin position="792"/>
        <end position="847"/>
    </location>
</feature>
<feature type="transmembrane region" description="Helical" evidence="17">
    <location>
        <begin position="505"/>
        <end position="524"/>
    </location>
</feature>
<keyword evidence="6" id="KW-0677">Repeat</keyword>
<organism evidence="19 21">
    <name type="scientific">Acanthaster planci</name>
    <name type="common">Crown-of-thorns starfish</name>
    <dbReference type="NCBI Taxonomy" id="133434"/>
    <lineage>
        <taxon>Eukaryota</taxon>
        <taxon>Metazoa</taxon>
        <taxon>Echinodermata</taxon>
        <taxon>Eleutherozoa</taxon>
        <taxon>Asterozoa</taxon>
        <taxon>Asteroidea</taxon>
        <taxon>Valvatacea</taxon>
        <taxon>Valvatida</taxon>
        <taxon>Acanthasteridae</taxon>
        <taxon>Acanthaster</taxon>
    </lineage>
</organism>
<evidence type="ECO:0000256" key="9">
    <source>
        <dbReference type="ARBA" id="ARBA00023136"/>
    </source>
</evidence>
<dbReference type="Gene3D" id="4.10.400.10">
    <property type="entry name" value="Low-density Lipoprotein Receptor"/>
    <property type="match status" value="1"/>
</dbReference>
<comment type="subcellular location">
    <subcellularLocation>
        <location evidence="1">Cell membrane</location>
        <topology evidence="1">Multi-pass membrane protein</topology>
    </subcellularLocation>
</comment>
<dbReference type="InterPro" id="IPR003591">
    <property type="entry name" value="Leu-rich_rpt_typical-subtyp"/>
</dbReference>
<keyword evidence="3" id="KW-0433">Leucine-rich repeat</keyword>
<dbReference type="GO" id="GO:0009755">
    <property type="term" value="P:hormone-mediated signaling pathway"/>
    <property type="evidence" value="ECO:0007669"/>
    <property type="project" value="TreeGrafter"/>
</dbReference>
<evidence type="ECO:0000256" key="8">
    <source>
        <dbReference type="ARBA" id="ARBA00023040"/>
    </source>
</evidence>
<dbReference type="SUPFAM" id="SSF57424">
    <property type="entry name" value="LDL receptor-like module"/>
    <property type="match status" value="1"/>
</dbReference>
<dbReference type="Pfam" id="PF00001">
    <property type="entry name" value="7tm_1"/>
    <property type="match status" value="1"/>
</dbReference>
<evidence type="ECO:0000313" key="19">
    <source>
        <dbReference type="Proteomes" id="UP000694845"/>
    </source>
</evidence>
<dbReference type="GO" id="GO:0008528">
    <property type="term" value="F:G protein-coupled peptide receptor activity"/>
    <property type="evidence" value="ECO:0007669"/>
    <property type="project" value="TreeGrafter"/>
</dbReference>
<dbReference type="GO" id="GO:0007189">
    <property type="term" value="P:adenylate cyclase-activating G protein-coupled receptor signaling pathway"/>
    <property type="evidence" value="ECO:0007669"/>
    <property type="project" value="TreeGrafter"/>
</dbReference>
<evidence type="ECO:0000256" key="3">
    <source>
        <dbReference type="ARBA" id="ARBA00022614"/>
    </source>
</evidence>
<reference evidence="20 21" key="1">
    <citation type="submission" date="2025-04" db="UniProtKB">
        <authorList>
            <consortium name="RefSeq"/>
        </authorList>
    </citation>
    <scope>IDENTIFICATION</scope>
</reference>